<dbReference type="Gene3D" id="1.10.10.10">
    <property type="entry name" value="Winged helix-like DNA-binding domain superfamily/Winged helix DNA-binding domain"/>
    <property type="match status" value="1"/>
</dbReference>
<organism evidence="1 2">
    <name type="scientific">Phocaeicola coprocola</name>
    <dbReference type="NCBI Taxonomy" id="310298"/>
    <lineage>
        <taxon>Bacteria</taxon>
        <taxon>Pseudomonadati</taxon>
        <taxon>Bacteroidota</taxon>
        <taxon>Bacteroidia</taxon>
        <taxon>Bacteroidales</taxon>
        <taxon>Bacteroidaceae</taxon>
        <taxon>Phocaeicola</taxon>
    </lineage>
</organism>
<dbReference type="AlphaFoldDB" id="A0A412GDD0"/>
<evidence type="ECO:0000313" key="2">
    <source>
        <dbReference type="Proteomes" id="UP000285864"/>
    </source>
</evidence>
<dbReference type="EMBL" id="QRUU01000064">
    <property type="protein sequence ID" value="RGR92783.1"/>
    <property type="molecule type" value="Genomic_DNA"/>
</dbReference>
<dbReference type="Proteomes" id="UP000285864">
    <property type="component" value="Unassembled WGS sequence"/>
</dbReference>
<dbReference type="InterPro" id="IPR019707">
    <property type="entry name" value="DUF2582"/>
</dbReference>
<comment type="caution">
    <text evidence="1">The sequence shown here is derived from an EMBL/GenBank/DDBJ whole genome shotgun (WGS) entry which is preliminary data.</text>
</comment>
<sequence length="72" mass="8357">MNKTQIGENAGIVWNILKDNKHWEYEQLKEISDLSDRELNAAIGWLAREDKIDFDMNQEGDCIFLTVNVFIG</sequence>
<evidence type="ECO:0008006" key="3">
    <source>
        <dbReference type="Google" id="ProtNLM"/>
    </source>
</evidence>
<reference evidence="1 2" key="1">
    <citation type="submission" date="2018-08" db="EMBL/GenBank/DDBJ databases">
        <title>A genome reference for cultivated species of the human gut microbiota.</title>
        <authorList>
            <person name="Zou Y."/>
            <person name="Xue W."/>
            <person name="Luo G."/>
        </authorList>
    </citation>
    <scope>NUCLEOTIDE SEQUENCE [LARGE SCALE GENOMIC DNA]</scope>
    <source>
        <strain evidence="1 2">AF24-2</strain>
    </source>
</reference>
<evidence type="ECO:0000313" key="1">
    <source>
        <dbReference type="EMBL" id="RGR92783.1"/>
    </source>
</evidence>
<proteinExistence type="predicted"/>
<accession>A0A412GDD0</accession>
<dbReference type="InterPro" id="IPR036388">
    <property type="entry name" value="WH-like_DNA-bd_sf"/>
</dbReference>
<protein>
    <recommendedName>
        <fullName evidence="3">Winged helix-turn-helix domain-containing protein</fullName>
    </recommendedName>
</protein>
<dbReference type="RefSeq" id="WP_118485093.1">
    <property type="nucleotide sequence ID" value="NZ_QRUU01000064.1"/>
</dbReference>
<keyword evidence="2" id="KW-1185">Reference proteome</keyword>
<gene>
    <name evidence="1" type="ORF">DWY20_12380</name>
</gene>
<name>A0A412GDD0_9BACT</name>
<dbReference type="Pfam" id="PF10771">
    <property type="entry name" value="DUF2582"/>
    <property type="match status" value="1"/>
</dbReference>